<feature type="domain" description="Hemerythrin-like" evidence="3">
    <location>
        <begin position="4"/>
        <end position="121"/>
    </location>
</feature>
<dbReference type="RefSeq" id="WP_181054902.1">
    <property type="nucleotide sequence ID" value="NZ_JACDXJ010000003.1"/>
</dbReference>
<evidence type="ECO:0000313" key="4">
    <source>
        <dbReference type="EMBL" id="MBA1159333.1"/>
    </source>
</evidence>
<dbReference type="PANTHER" id="PTHR35585:SF1">
    <property type="entry name" value="HHE DOMAIN PROTEIN (AFU_ORTHOLOGUE AFUA_4G00730)"/>
    <property type="match status" value="1"/>
</dbReference>
<dbReference type="Gene3D" id="1.20.120.520">
    <property type="entry name" value="nmb1532 protein domain like"/>
    <property type="match status" value="1"/>
</dbReference>
<evidence type="ECO:0000256" key="2">
    <source>
        <dbReference type="SAM" id="Phobius"/>
    </source>
</evidence>
<keyword evidence="5" id="KW-1185">Reference proteome</keyword>
<keyword evidence="2" id="KW-1133">Transmembrane helix</keyword>
<reference evidence="4 5" key="1">
    <citation type="submission" date="2020-07" db="EMBL/GenBank/DDBJ databases">
        <title>Draft genome and description of Microvirga mediterraneensis Marseille-Q2068 sp. nov.</title>
        <authorList>
            <person name="Boxberger M."/>
        </authorList>
    </citation>
    <scope>NUCLEOTIDE SEQUENCE [LARGE SCALE GENOMIC DNA]</scope>
    <source>
        <strain evidence="4 5">Marseille-Q2068</strain>
    </source>
</reference>
<dbReference type="Pfam" id="PF01814">
    <property type="entry name" value="Hemerythrin"/>
    <property type="match status" value="1"/>
</dbReference>
<keyword evidence="2" id="KW-0812">Transmembrane</keyword>
<organism evidence="4 5">
    <name type="scientific">Microvirga mediterraneensis</name>
    <dbReference type="NCBI Taxonomy" id="2754695"/>
    <lineage>
        <taxon>Bacteria</taxon>
        <taxon>Pseudomonadati</taxon>
        <taxon>Pseudomonadota</taxon>
        <taxon>Alphaproteobacteria</taxon>
        <taxon>Hyphomicrobiales</taxon>
        <taxon>Methylobacteriaceae</taxon>
        <taxon>Microvirga</taxon>
    </lineage>
</organism>
<dbReference type="AlphaFoldDB" id="A0A838BWP8"/>
<accession>A0A838BWP8</accession>
<name>A0A838BWP8_9HYPH</name>
<gene>
    <name evidence="4" type="ORF">H0S73_24975</name>
</gene>
<feature type="coiled-coil region" evidence="1">
    <location>
        <begin position="33"/>
        <end position="89"/>
    </location>
</feature>
<dbReference type="EMBL" id="JACDXJ010000003">
    <property type="protein sequence ID" value="MBA1159333.1"/>
    <property type="molecule type" value="Genomic_DNA"/>
</dbReference>
<dbReference type="InterPro" id="IPR012312">
    <property type="entry name" value="Hemerythrin-like"/>
</dbReference>
<keyword evidence="2" id="KW-0472">Membrane</keyword>
<evidence type="ECO:0000256" key="1">
    <source>
        <dbReference type="SAM" id="Coils"/>
    </source>
</evidence>
<feature type="transmembrane region" description="Helical" evidence="2">
    <location>
        <begin position="156"/>
        <end position="179"/>
    </location>
</feature>
<dbReference type="Proteomes" id="UP000572984">
    <property type="component" value="Unassembled WGS sequence"/>
</dbReference>
<comment type="caution">
    <text evidence="4">The sequence shown here is derived from an EMBL/GenBank/DDBJ whole genome shotgun (WGS) entry which is preliminary data.</text>
</comment>
<evidence type="ECO:0000313" key="5">
    <source>
        <dbReference type="Proteomes" id="UP000572984"/>
    </source>
</evidence>
<sequence length="222" mass="25900">MDLWQLITNDHANVADLCSAILRALPNGSVRSRDRLVDELDSELRRHFEAEEESLFDALEDHDRTRRLIDELEDEHEEIERRLAELVRVPDKGSQNWTLDFRSLATLLEEHFRREEDELLPDAREILSEEQVWELRHEFAEEKIEHLRRHHRQGSAASSGLLLGVLVGAAAGALAFAAWRSGFTRASERSPVERQRHLSWYSNVKLRSRMNRAERLRNPALK</sequence>
<evidence type="ECO:0000259" key="3">
    <source>
        <dbReference type="Pfam" id="PF01814"/>
    </source>
</evidence>
<protein>
    <submittedName>
        <fullName evidence="4">Hemerythrin domain-containing protein</fullName>
    </submittedName>
</protein>
<dbReference type="PANTHER" id="PTHR35585">
    <property type="entry name" value="HHE DOMAIN PROTEIN (AFU_ORTHOLOGUE AFUA_4G00730)"/>
    <property type="match status" value="1"/>
</dbReference>
<keyword evidence="1" id="KW-0175">Coiled coil</keyword>
<proteinExistence type="predicted"/>